<evidence type="ECO:0000256" key="1">
    <source>
        <dbReference type="ARBA" id="ARBA00004613"/>
    </source>
</evidence>
<comment type="subcellular location">
    <subcellularLocation>
        <location evidence="1">Secreted</location>
    </subcellularLocation>
</comment>
<evidence type="ECO:0000256" key="4">
    <source>
        <dbReference type="SAM" id="SignalP"/>
    </source>
</evidence>
<keyword evidence="6" id="KW-1185">Reference proteome</keyword>
<organism evidence="5 6">
    <name type="scientific">Actinoplanes palleronii</name>
    <dbReference type="NCBI Taxonomy" id="113570"/>
    <lineage>
        <taxon>Bacteria</taxon>
        <taxon>Bacillati</taxon>
        <taxon>Actinomycetota</taxon>
        <taxon>Actinomycetes</taxon>
        <taxon>Micromonosporales</taxon>
        <taxon>Micromonosporaceae</taxon>
        <taxon>Actinoplanes</taxon>
    </lineage>
</organism>
<reference evidence="5 6" key="1">
    <citation type="submission" date="2021-01" db="EMBL/GenBank/DDBJ databases">
        <title>Whole genome shotgun sequence of Actinoplanes palleronii NBRC 14916.</title>
        <authorList>
            <person name="Komaki H."/>
            <person name="Tamura T."/>
        </authorList>
    </citation>
    <scope>NUCLEOTIDE SEQUENCE [LARGE SCALE GENOMIC DNA]</scope>
    <source>
        <strain evidence="5 6">NBRC 14916</strain>
    </source>
</reference>
<accession>A0ABQ4BEI1</accession>
<dbReference type="PANTHER" id="PTHR38340:SF1">
    <property type="entry name" value="S-LAYER PROTEIN"/>
    <property type="match status" value="1"/>
</dbReference>
<dbReference type="PANTHER" id="PTHR38340">
    <property type="entry name" value="S-LAYER PROTEIN"/>
    <property type="match status" value="1"/>
</dbReference>
<dbReference type="InterPro" id="IPR018511">
    <property type="entry name" value="Hemolysin-typ_Ca-bd_CS"/>
</dbReference>
<dbReference type="PROSITE" id="PS00330">
    <property type="entry name" value="HEMOLYSIN_CALCIUM"/>
    <property type="match status" value="4"/>
</dbReference>
<feature type="chain" id="PRO_5046495110" description="Hemolysin type calcium-binding protein" evidence="4">
    <location>
        <begin position="30"/>
        <end position="383"/>
    </location>
</feature>
<protein>
    <recommendedName>
        <fullName evidence="7">Hemolysin type calcium-binding protein</fullName>
    </recommendedName>
</protein>
<gene>
    <name evidence="5" type="ORF">Apa02nite_052050</name>
</gene>
<sequence>MRTTRILTRAGLTLLAGTAVLAAGAPAQAASTGSASVKGTEISFTARAGKANNVVVTRSGRTVTIDDKYAIKPGKGCKRVDSTKVRCTTAKAPALIKVLLGTRNDRFVNKTSIPSQVDGQSGNDSITGGSGNDSLGGDTGNDAISGGAGNDLLSGDTGNDAISGGYGDDEISGWSGNDRLYGGSGRDWIDGGTGDDKLYGGTYGDHMQGGLGNDLLDGGSGNDWLGGENEDRGLAGSIPLGADIFRGGTGVDTVTYTFHNGVVVDLDGQSRDDGAPGEHDTVGADIEILEGSVGNDTLIGNAAANTILGDRGDDTIRGGGGNDTLVGDYGVDKLYGEAGDDTIDAIELSDPQDADQVDGGDNATSLGDLCKAAPVDVVVNCER</sequence>
<keyword evidence="4" id="KW-0732">Signal</keyword>
<dbReference type="Pfam" id="PF00353">
    <property type="entry name" value="HemolysinCabind"/>
    <property type="match status" value="6"/>
</dbReference>
<dbReference type="InterPro" id="IPR050557">
    <property type="entry name" value="RTX_toxin/Mannuronan_C5-epim"/>
</dbReference>
<comment type="caution">
    <text evidence="5">The sequence shown here is derived from an EMBL/GenBank/DDBJ whole genome shotgun (WGS) entry which is preliminary data.</text>
</comment>
<evidence type="ECO:0000313" key="5">
    <source>
        <dbReference type="EMBL" id="GIE69097.1"/>
    </source>
</evidence>
<dbReference type="PRINTS" id="PR00313">
    <property type="entry name" value="CABNDNGRPT"/>
</dbReference>
<dbReference type="SUPFAM" id="SSF51120">
    <property type="entry name" value="beta-Roll"/>
    <property type="match status" value="2"/>
</dbReference>
<feature type="signal peptide" evidence="4">
    <location>
        <begin position="1"/>
        <end position="29"/>
    </location>
</feature>
<feature type="region of interest" description="Disordered" evidence="3">
    <location>
        <begin position="111"/>
        <end position="151"/>
    </location>
</feature>
<feature type="compositionally biased region" description="Polar residues" evidence="3">
    <location>
        <begin position="111"/>
        <end position="127"/>
    </location>
</feature>
<name>A0ABQ4BEI1_9ACTN</name>
<evidence type="ECO:0000256" key="2">
    <source>
        <dbReference type="ARBA" id="ARBA00022525"/>
    </source>
</evidence>
<dbReference type="InterPro" id="IPR001343">
    <property type="entry name" value="Hemolysn_Ca-bd"/>
</dbReference>
<dbReference type="Proteomes" id="UP000624709">
    <property type="component" value="Unassembled WGS sequence"/>
</dbReference>
<evidence type="ECO:0008006" key="7">
    <source>
        <dbReference type="Google" id="ProtNLM"/>
    </source>
</evidence>
<evidence type="ECO:0000313" key="6">
    <source>
        <dbReference type="Proteomes" id="UP000624709"/>
    </source>
</evidence>
<keyword evidence="2" id="KW-0964">Secreted</keyword>
<proteinExistence type="predicted"/>
<dbReference type="InterPro" id="IPR011049">
    <property type="entry name" value="Serralysin-like_metalloprot_C"/>
</dbReference>
<dbReference type="EMBL" id="BOMS01000079">
    <property type="protein sequence ID" value="GIE69097.1"/>
    <property type="molecule type" value="Genomic_DNA"/>
</dbReference>
<evidence type="ECO:0000256" key="3">
    <source>
        <dbReference type="SAM" id="MobiDB-lite"/>
    </source>
</evidence>
<dbReference type="RefSeq" id="WP_203827294.1">
    <property type="nucleotide sequence ID" value="NZ_BAAATY010000015.1"/>
</dbReference>
<dbReference type="Gene3D" id="2.150.10.10">
    <property type="entry name" value="Serralysin-like metalloprotease, C-terminal"/>
    <property type="match status" value="3"/>
</dbReference>